<keyword evidence="6 8" id="KW-1133">Transmembrane helix</keyword>
<organism evidence="9 10">
    <name type="scientific">OM182 bacterium BACL3 MAG-120507-bin80</name>
    <dbReference type="NCBI Taxonomy" id="1655577"/>
    <lineage>
        <taxon>Bacteria</taxon>
        <taxon>Pseudomonadati</taxon>
        <taxon>Pseudomonadota</taxon>
        <taxon>Gammaproteobacteria</taxon>
        <taxon>OMG group</taxon>
        <taxon>OM182 clade</taxon>
    </lineage>
</organism>
<evidence type="ECO:0000256" key="5">
    <source>
        <dbReference type="ARBA" id="ARBA00022692"/>
    </source>
</evidence>
<feature type="transmembrane region" description="Helical" evidence="8">
    <location>
        <begin position="474"/>
        <end position="494"/>
    </location>
</feature>
<comment type="caution">
    <text evidence="9">The sequence shown here is derived from an EMBL/GenBank/DDBJ whole genome shotgun (WGS) entry which is preliminary data.</text>
</comment>
<evidence type="ECO:0000313" key="9">
    <source>
        <dbReference type="EMBL" id="KRO73374.1"/>
    </source>
</evidence>
<feature type="transmembrane region" description="Helical" evidence="8">
    <location>
        <begin position="92"/>
        <end position="113"/>
    </location>
</feature>
<feature type="transmembrane region" description="Helical" evidence="8">
    <location>
        <begin position="449"/>
        <end position="468"/>
    </location>
</feature>
<dbReference type="AlphaFoldDB" id="A0A0R2SF46"/>
<dbReference type="InterPro" id="IPR000060">
    <property type="entry name" value="BCCT_transptr"/>
</dbReference>
<feature type="transmembrane region" description="Helical" evidence="8">
    <location>
        <begin position="12"/>
        <end position="33"/>
    </location>
</feature>
<sequence>MESKQASQHTIDWWTFSASVGAIVTLSLPMVLAPDLAGKLIEQAYDFLTNNLGFLYQWYSLAVFVFLIYLGFSRYGAVRLGAEDSRPEFGNLSWVAMLFSAGIGAGLLYWAVIEWGYYLDSPPFGVPARSNEAIEWAASYGLFHWGVNAWAFYCLPALAIAYPFYVRKVPYLRLSTGCLKYLPGGATSKRARVVDFLYMLNLIGGTGTSLGLSSPMIAATLAELTGWNHDFMLEVMVVVFCIAIFGTSAWLGLERGFKKLADLNLWLTLTLLFFVLAVGPTLFILKMGTNGIGLVLQNIVRMITWTDPLTNSRFVEDWTIFYWAWWVAYGPFVGIFVTRISYGRTIREVIFGMLVYGSLGAWLFFIVFGNYALHLELENILSVTGIMNEQSPAAAITQVFGTLPFRELALCAFFVVSVVFLVTTYDSASYTLASVSTKKMRAGENPARGLRLFWACSLGVLPITLMFIDGGIKVILSTTIVVSLPLLALGYIMADSLMSQLREDHGDKPAD</sequence>
<dbReference type="Proteomes" id="UP000051934">
    <property type="component" value="Unassembled WGS sequence"/>
</dbReference>
<accession>A0A0R2SF46</accession>
<feature type="transmembrane region" description="Helical" evidence="8">
    <location>
        <begin position="231"/>
        <end position="253"/>
    </location>
</feature>
<keyword evidence="3" id="KW-0813">Transport</keyword>
<dbReference type="PANTHER" id="PTHR30047:SF7">
    <property type="entry name" value="HIGH-AFFINITY CHOLINE TRANSPORT PROTEIN"/>
    <property type="match status" value="1"/>
</dbReference>
<name>A0A0R2SF46_9GAMM</name>
<dbReference type="PANTHER" id="PTHR30047">
    <property type="entry name" value="HIGH-AFFINITY CHOLINE TRANSPORT PROTEIN-RELATED"/>
    <property type="match status" value="1"/>
</dbReference>
<feature type="transmembrane region" description="Helical" evidence="8">
    <location>
        <begin position="349"/>
        <end position="373"/>
    </location>
</feature>
<evidence type="ECO:0000313" key="10">
    <source>
        <dbReference type="Proteomes" id="UP000051934"/>
    </source>
</evidence>
<dbReference type="GO" id="GO:0022857">
    <property type="term" value="F:transmembrane transporter activity"/>
    <property type="evidence" value="ECO:0007669"/>
    <property type="project" value="InterPro"/>
</dbReference>
<evidence type="ECO:0000256" key="2">
    <source>
        <dbReference type="ARBA" id="ARBA00005658"/>
    </source>
</evidence>
<comment type="subcellular location">
    <subcellularLocation>
        <location evidence="1">Cell membrane</location>
        <topology evidence="1">Multi-pass membrane protein</topology>
    </subcellularLocation>
</comment>
<dbReference type="NCBIfam" id="TIGR00842">
    <property type="entry name" value="bcct"/>
    <property type="match status" value="1"/>
</dbReference>
<keyword evidence="7 8" id="KW-0472">Membrane</keyword>
<keyword evidence="5 8" id="KW-0812">Transmembrane</keyword>
<protein>
    <submittedName>
        <fullName evidence="9">Choline transporter</fullName>
    </submittedName>
</protein>
<dbReference type="Pfam" id="PF02028">
    <property type="entry name" value="BCCT"/>
    <property type="match status" value="1"/>
</dbReference>
<proteinExistence type="inferred from homology"/>
<evidence type="ECO:0000256" key="4">
    <source>
        <dbReference type="ARBA" id="ARBA00022475"/>
    </source>
</evidence>
<evidence type="ECO:0000256" key="3">
    <source>
        <dbReference type="ARBA" id="ARBA00022448"/>
    </source>
</evidence>
<feature type="transmembrane region" description="Helical" evidence="8">
    <location>
        <begin position="53"/>
        <end position="72"/>
    </location>
</feature>
<dbReference type="EMBL" id="LIBB01000005">
    <property type="protein sequence ID" value="KRO73374.1"/>
    <property type="molecule type" value="Genomic_DNA"/>
</dbReference>
<feature type="transmembrane region" description="Helical" evidence="8">
    <location>
        <begin position="320"/>
        <end position="337"/>
    </location>
</feature>
<feature type="transmembrane region" description="Helical" evidence="8">
    <location>
        <begin position="265"/>
        <end position="285"/>
    </location>
</feature>
<dbReference type="GO" id="GO:0005886">
    <property type="term" value="C:plasma membrane"/>
    <property type="evidence" value="ECO:0007669"/>
    <property type="project" value="UniProtKB-SubCell"/>
</dbReference>
<gene>
    <name evidence="9" type="ORF">ABR69_03210</name>
</gene>
<dbReference type="InterPro" id="IPR018093">
    <property type="entry name" value="BCCT_CS"/>
</dbReference>
<evidence type="ECO:0000256" key="6">
    <source>
        <dbReference type="ARBA" id="ARBA00022989"/>
    </source>
</evidence>
<comment type="similarity">
    <text evidence="2">Belongs to the BCCT transporter (TC 2.A.15) family.</text>
</comment>
<evidence type="ECO:0000256" key="1">
    <source>
        <dbReference type="ARBA" id="ARBA00004651"/>
    </source>
</evidence>
<feature type="transmembrane region" description="Helical" evidence="8">
    <location>
        <begin position="407"/>
        <end position="428"/>
    </location>
</feature>
<reference evidence="9 10" key="1">
    <citation type="submission" date="2015-10" db="EMBL/GenBank/DDBJ databases">
        <title>Metagenome-Assembled Genomes uncover a global brackish microbiome.</title>
        <authorList>
            <person name="Hugerth L.W."/>
            <person name="Larsson J."/>
            <person name="Alneberg J."/>
            <person name="Lindh M.V."/>
            <person name="Legrand C."/>
            <person name="Pinhassi J."/>
            <person name="Andersson A.F."/>
        </authorList>
    </citation>
    <scope>NUCLEOTIDE SEQUENCE [LARGE SCALE GENOMIC DNA]</scope>
    <source>
        <strain evidence="9">BACL4 MAG-120507-bin80</strain>
    </source>
</reference>
<feature type="transmembrane region" description="Helical" evidence="8">
    <location>
        <begin position="196"/>
        <end position="219"/>
    </location>
</feature>
<keyword evidence="4" id="KW-1003">Cell membrane</keyword>
<evidence type="ECO:0000256" key="7">
    <source>
        <dbReference type="ARBA" id="ARBA00023136"/>
    </source>
</evidence>
<feature type="transmembrane region" description="Helical" evidence="8">
    <location>
        <begin position="142"/>
        <end position="165"/>
    </location>
</feature>
<dbReference type="PROSITE" id="PS01303">
    <property type="entry name" value="BCCT"/>
    <property type="match status" value="1"/>
</dbReference>
<evidence type="ECO:0000256" key="8">
    <source>
        <dbReference type="SAM" id="Phobius"/>
    </source>
</evidence>